<comment type="caution">
    <text evidence="1">The sequence shown here is derived from an EMBL/GenBank/DDBJ whole genome shotgun (WGS) entry which is preliminary data.</text>
</comment>
<reference evidence="1 2" key="1">
    <citation type="journal article" date="2016" name="BMC Genomics">
        <title>Type VI secretion systems of human gut Bacteroidales segregate into three genetic architectures, two of which are contained on mobile genetic elements.</title>
        <authorList>
            <person name="Coyne M.J."/>
            <person name="Roelofs K.G."/>
            <person name="Comstock L.E."/>
        </authorList>
    </citation>
    <scope>NUCLEOTIDE SEQUENCE [LARGE SCALE GENOMIC DNA]</scope>
    <source>
        <strain evidence="1 2">CL09T03C01</strain>
    </source>
</reference>
<gene>
    <name evidence="1" type="ORF">AA415_03022</name>
</gene>
<keyword evidence="2" id="KW-1185">Reference proteome</keyword>
<name>A0A108T2C0_BACSE</name>
<accession>A0A108T2C0</accession>
<dbReference type="EMBL" id="LRGC01000024">
    <property type="protein sequence ID" value="KWR52075.1"/>
    <property type="molecule type" value="Genomic_DNA"/>
</dbReference>
<protein>
    <submittedName>
        <fullName evidence="1">Uncharacterized protein</fullName>
    </submittedName>
</protein>
<organism evidence="1 2">
    <name type="scientific">Bacteroides stercoris</name>
    <dbReference type="NCBI Taxonomy" id="46506"/>
    <lineage>
        <taxon>Bacteria</taxon>
        <taxon>Pseudomonadati</taxon>
        <taxon>Bacteroidota</taxon>
        <taxon>Bacteroidia</taxon>
        <taxon>Bacteroidales</taxon>
        <taxon>Bacteroidaceae</taxon>
        <taxon>Bacteroides</taxon>
    </lineage>
</organism>
<dbReference type="PATRIC" id="fig|46506.5.peg.3258"/>
<sequence length="50" mass="6244">MKSSYRTETHNETEKNYHYNYKKRRKKDIFSGQRIRISTLSLFHCYNNKQ</sequence>
<evidence type="ECO:0000313" key="1">
    <source>
        <dbReference type="EMBL" id="KWR52075.1"/>
    </source>
</evidence>
<proteinExistence type="predicted"/>
<dbReference type="Proteomes" id="UP000056419">
    <property type="component" value="Unassembled WGS sequence"/>
</dbReference>
<evidence type="ECO:0000313" key="2">
    <source>
        <dbReference type="Proteomes" id="UP000056419"/>
    </source>
</evidence>
<dbReference type="STRING" id="46506.AA415_03022"/>
<dbReference type="AlphaFoldDB" id="A0A108T2C0"/>